<dbReference type="OrthoDB" id="9803968at2"/>
<comment type="caution">
    <text evidence="5">The sequence shown here is derived from an EMBL/GenBank/DDBJ whole genome shotgun (WGS) entry which is preliminary data.</text>
</comment>
<keyword evidence="6" id="KW-1185">Reference proteome</keyword>
<evidence type="ECO:0000256" key="2">
    <source>
        <dbReference type="ARBA" id="ARBA00022598"/>
    </source>
</evidence>
<sequence>MSFNLAMILRESAASNPDHVLAYVDGGSLTYAQVEEMSGRVSASLRALGLQPGDKVAVQLPNVAEFLISYFAILKGGHVMVPLNPSLKSREVAYQLADSDSKVLITSSQSTTTALVGANRAKGVMAYVVGLLEQPAGEGARPFEDLLAAPDDRWLYAASSDDTAVIVYTSGTTGKPKGAELTHFQLYMNCTVVGSLLEAGPEDTFVGVLPLFHVFGLSCILNVTVRYGASLVLMPRFDALKVVDVIEDHRATIFMGVPTMYVALLHLDAAGRDVSSLRKAVSGGASMPGEVIHAFEEKFKGVVILEGYGLSETAASTTFNLDAKRRKVLSIGQPIWGVEVRVVAPDGTELPPGADNIGELVVRGHNVMKGYYKQLDATAAALRDCWFHTGDLGYRDHDGYLFVVDRLKDLVIRGGYNVYPREIEEVLYGHPQVVEAAVVGRPHDRLGEEVVAFVALRPGASATEEELVAYCAERLASYKYPREIHLVNGLPKGPTGKVLKRELQAASGEQGDRALSVGPSRT</sequence>
<dbReference type="InterPro" id="IPR042099">
    <property type="entry name" value="ANL_N_sf"/>
</dbReference>
<dbReference type="InterPro" id="IPR045851">
    <property type="entry name" value="AMP-bd_C_sf"/>
</dbReference>
<evidence type="ECO:0000259" key="4">
    <source>
        <dbReference type="Pfam" id="PF13193"/>
    </source>
</evidence>
<feature type="domain" description="AMP-dependent synthetase/ligase" evidence="3">
    <location>
        <begin position="10"/>
        <end position="372"/>
    </location>
</feature>
<accession>A0A6N7ZC61</accession>
<evidence type="ECO:0000256" key="1">
    <source>
        <dbReference type="ARBA" id="ARBA00006432"/>
    </source>
</evidence>
<dbReference type="CDD" id="cd05936">
    <property type="entry name" value="FC-FACS_FadD_like"/>
    <property type="match status" value="1"/>
</dbReference>
<organism evidence="5 6">
    <name type="scientific">Amycolatopsis pithecellobii</name>
    <dbReference type="NCBI Taxonomy" id="664692"/>
    <lineage>
        <taxon>Bacteria</taxon>
        <taxon>Bacillati</taxon>
        <taxon>Actinomycetota</taxon>
        <taxon>Actinomycetes</taxon>
        <taxon>Pseudonocardiales</taxon>
        <taxon>Pseudonocardiaceae</taxon>
        <taxon>Amycolatopsis</taxon>
    </lineage>
</organism>
<dbReference type="Pfam" id="PF13193">
    <property type="entry name" value="AMP-binding_C"/>
    <property type="match status" value="1"/>
</dbReference>
<dbReference type="InterPro" id="IPR020845">
    <property type="entry name" value="AMP-binding_CS"/>
</dbReference>
<comment type="similarity">
    <text evidence="1">Belongs to the ATP-dependent AMP-binding enzyme family.</text>
</comment>
<dbReference type="GO" id="GO:0016878">
    <property type="term" value="F:acid-thiol ligase activity"/>
    <property type="evidence" value="ECO:0007669"/>
    <property type="project" value="UniProtKB-ARBA"/>
</dbReference>
<reference evidence="5 6" key="1">
    <citation type="submission" date="2019-11" db="EMBL/GenBank/DDBJ databases">
        <title>Draft genome of Amycolatopsis RM579.</title>
        <authorList>
            <person name="Duangmal K."/>
            <person name="Mingma R."/>
        </authorList>
    </citation>
    <scope>NUCLEOTIDE SEQUENCE [LARGE SCALE GENOMIC DNA]</scope>
    <source>
        <strain evidence="5 6">RM579</strain>
    </source>
</reference>
<proteinExistence type="inferred from homology"/>
<evidence type="ECO:0000259" key="3">
    <source>
        <dbReference type="Pfam" id="PF00501"/>
    </source>
</evidence>
<dbReference type="FunFam" id="3.30.300.30:FF:000008">
    <property type="entry name" value="2,3-dihydroxybenzoate-AMP ligase"/>
    <property type="match status" value="1"/>
</dbReference>
<dbReference type="Pfam" id="PF00501">
    <property type="entry name" value="AMP-binding"/>
    <property type="match status" value="1"/>
</dbReference>
<dbReference type="PANTHER" id="PTHR43767">
    <property type="entry name" value="LONG-CHAIN-FATTY-ACID--COA LIGASE"/>
    <property type="match status" value="1"/>
</dbReference>
<dbReference type="InterPro" id="IPR000873">
    <property type="entry name" value="AMP-dep_synth/lig_dom"/>
</dbReference>
<dbReference type="PANTHER" id="PTHR43767:SF1">
    <property type="entry name" value="NONRIBOSOMAL PEPTIDE SYNTHASE PES1 (EUROFUNG)-RELATED"/>
    <property type="match status" value="1"/>
</dbReference>
<dbReference type="PROSITE" id="PS00455">
    <property type="entry name" value="AMP_BINDING"/>
    <property type="match status" value="1"/>
</dbReference>
<dbReference type="SUPFAM" id="SSF56801">
    <property type="entry name" value="Acetyl-CoA synthetase-like"/>
    <property type="match status" value="1"/>
</dbReference>
<evidence type="ECO:0000313" key="6">
    <source>
        <dbReference type="Proteomes" id="UP000440096"/>
    </source>
</evidence>
<gene>
    <name evidence="5" type="ORF">GKO32_36170</name>
</gene>
<dbReference type="Gene3D" id="3.40.50.12780">
    <property type="entry name" value="N-terminal domain of ligase-like"/>
    <property type="match status" value="1"/>
</dbReference>
<protein>
    <submittedName>
        <fullName evidence="5">Long-chain-fatty-acid--CoA ligase</fullName>
    </submittedName>
</protein>
<dbReference type="Proteomes" id="UP000440096">
    <property type="component" value="Unassembled WGS sequence"/>
</dbReference>
<name>A0A6N7ZC61_9PSEU</name>
<keyword evidence="2 5" id="KW-0436">Ligase</keyword>
<dbReference type="NCBIfam" id="NF004837">
    <property type="entry name" value="PRK06187.1"/>
    <property type="match status" value="1"/>
</dbReference>
<dbReference type="Gene3D" id="3.30.300.30">
    <property type="match status" value="1"/>
</dbReference>
<dbReference type="EMBL" id="WMBA01000101">
    <property type="protein sequence ID" value="MTD59381.1"/>
    <property type="molecule type" value="Genomic_DNA"/>
</dbReference>
<dbReference type="AlphaFoldDB" id="A0A6N7ZC61"/>
<evidence type="ECO:0000313" key="5">
    <source>
        <dbReference type="EMBL" id="MTD59381.1"/>
    </source>
</evidence>
<dbReference type="RefSeq" id="WP_154761435.1">
    <property type="nucleotide sequence ID" value="NZ_WMBA01000101.1"/>
</dbReference>
<dbReference type="InterPro" id="IPR050237">
    <property type="entry name" value="ATP-dep_AMP-bd_enzyme"/>
</dbReference>
<feature type="domain" description="AMP-binding enzyme C-terminal" evidence="4">
    <location>
        <begin position="422"/>
        <end position="497"/>
    </location>
</feature>
<dbReference type="InterPro" id="IPR025110">
    <property type="entry name" value="AMP-bd_C"/>
</dbReference>